<comment type="catalytic activity">
    <reaction evidence="10">
        <text>DNA(n) + a 2'-deoxyribonucleoside 5'-triphosphate = DNA(n+1) + diphosphate</text>
        <dbReference type="Rhea" id="RHEA:22508"/>
        <dbReference type="Rhea" id="RHEA-COMP:17339"/>
        <dbReference type="Rhea" id="RHEA-COMP:17340"/>
        <dbReference type="ChEBI" id="CHEBI:33019"/>
        <dbReference type="ChEBI" id="CHEBI:61560"/>
        <dbReference type="ChEBI" id="CHEBI:173112"/>
        <dbReference type="EC" id="2.7.7.7"/>
    </reaction>
</comment>
<dbReference type="STRING" id="1798535.A2V68_00700"/>
<comment type="caution">
    <text evidence="14">The sequence shown here is derived from an EMBL/GenBank/DDBJ whole genome shotgun (WGS) entry which is preliminary data.</text>
</comment>
<evidence type="ECO:0000313" key="14">
    <source>
        <dbReference type="EMBL" id="OGB74270.1"/>
    </source>
</evidence>
<dbReference type="Pfam" id="PF01367">
    <property type="entry name" value="5_3_exonuc"/>
    <property type="match status" value="1"/>
</dbReference>
<dbReference type="InterPro" id="IPR008918">
    <property type="entry name" value="HhH2"/>
</dbReference>
<accession>A0A1F4NS68</accession>
<evidence type="ECO:0000256" key="7">
    <source>
        <dbReference type="ARBA" id="ARBA00022932"/>
    </source>
</evidence>
<dbReference type="InterPro" id="IPR043502">
    <property type="entry name" value="DNA/RNA_pol_sf"/>
</dbReference>
<reference evidence="14 15" key="1">
    <citation type="journal article" date="2016" name="Nat. Commun.">
        <title>Thousands of microbial genomes shed light on interconnected biogeochemical processes in an aquifer system.</title>
        <authorList>
            <person name="Anantharaman K."/>
            <person name="Brown C.T."/>
            <person name="Hug L.A."/>
            <person name="Sharon I."/>
            <person name="Castelle C.J."/>
            <person name="Probst A.J."/>
            <person name="Thomas B.C."/>
            <person name="Singh A."/>
            <person name="Wilkins M.J."/>
            <person name="Karaoz U."/>
            <person name="Brodie E.L."/>
            <person name="Williams K.H."/>
            <person name="Hubbard S.S."/>
            <person name="Banfield J.F."/>
        </authorList>
    </citation>
    <scope>NUCLEOTIDE SEQUENCE [LARGE SCALE GENOMIC DNA]</scope>
</reference>
<feature type="domain" description="DNA-directed DNA polymerase family A palm" evidence="13">
    <location>
        <begin position="475"/>
        <end position="681"/>
    </location>
</feature>
<dbReference type="SUPFAM" id="SSF56672">
    <property type="entry name" value="DNA/RNA polymerases"/>
    <property type="match status" value="1"/>
</dbReference>
<evidence type="ECO:0000256" key="6">
    <source>
        <dbReference type="ARBA" id="ARBA00022763"/>
    </source>
</evidence>
<dbReference type="GO" id="GO:0003677">
    <property type="term" value="F:DNA binding"/>
    <property type="evidence" value="ECO:0007669"/>
    <property type="project" value="UniProtKB-KW"/>
</dbReference>
<evidence type="ECO:0000256" key="11">
    <source>
        <dbReference type="SAM" id="MobiDB-lite"/>
    </source>
</evidence>
<dbReference type="CDD" id="cd09898">
    <property type="entry name" value="H3TH_53EXO"/>
    <property type="match status" value="1"/>
</dbReference>
<keyword evidence="6" id="KW-0227">DNA damage</keyword>
<dbReference type="PROSITE" id="PS00447">
    <property type="entry name" value="DNA_POLYMERASE_A"/>
    <property type="match status" value="1"/>
</dbReference>
<dbReference type="Pfam" id="PF02739">
    <property type="entry name" value="5_3_exonuc_N"/>
    <property type="match status" value="1"/>
</dbReference>
<dbReference type="FunFam" id="1.10.150.20:FF:000002">
    <property type="entry name" value="DNA polymerase I"/>
    <property type="match status" value="1"/>
</dbReference>
<evidence type="ECO:0000259" key="12">
    <source>
        <dbReference type="SMART" id="SM00475"/>
    </source>
</evidence>
<dbReference type="FunFam" id="1.10.150.20:FF:000003">
    <property type="entry name" value="DNA polymerase I"/>
    <property type="match status" value="1"/>
</dbReference>
<comment type="similarity">
    <text evidence="1">Belongs to the DNA polymerase type-A family.</text>
</comment>
<proteinExistence type="inferred from homology"/>
<evidence type="ECO:0000256" key="2">
    <source>
        <dbReference type="ARBA" id="ARBA00012417"/>
    </source>
</evidence>
<keyword evidence="3" id="KW-0808">Transferase</keyword>
<dbReference type="Gene3D" id="1.10.150.20">
    <property type="entry name" value="5' to 3' exonuclease, C-terminal subdomain"/>
    <property type="match status" value="2"/>
</dbReference>
<dbReference type="PRINTS" id="PR00868">
    <property type="entry name" value="DNAPOLI"/>
</dbReference>
<dbReference type="InterPro" id="IPR002298">
    <property type="entry name" value="DNA_polymerase_A"/>
</dbReference>
<dbReference type="CDD" id="cd08637">
    <property type="entry name" value="DNA_pol_A_pol_I_C"/>
    <property type="match status" value="1"/>
</dbReference>
<dbReference type="GO" id="GO:0006261">
    <property type="term" value="P:DNA-templated DNA replication"/>
    <property type="evidence" value="ECO:0007669"/>
    <property type="project" value="InterPro"/>
</dbReference>
<dbReference type="SUPFAM" id="SSF47807">
    <property type="entry name" value="5' to 3' exonuclease, C-terminal subdomain"/>
    <property type="match status" value="1"/>
</dbReference>
<dbReference type="PANTHER" id="PTHR10133:SF27">
    <property type="entry name" value="DNA POLYMERASE NU"/>
    <property type="match status" value="1"/>
</dbReference>
<dbReference type="Proteomes" id="UP000176651">
    <property type="component" value="Unassembled WGS sequence"/>
</dbReference>
<dbReference type="InterPro" id="IPR002421">
    <property type="entry name" value="5-3_exonuclease"/>
</dbReference>
<dbReference type="InterPro" id="IPR029060">
    <property type="entry name" value="PIN-like_dom_sf"/>
</dbReference>
<dbReference type="InterPro" id="IPR020045">
    <property type="entry name" value="DNA_polI_H3TH"/>
</dbReference>
<keyword evidence="4" id="KW-0548">Nucleotidyltransferase</keyword>
<dbReference type="InterPro" id="IPR019760">
    <property type="entry name" value="DNA-dir_DNA_pol_A_CS"/>
</dbReference>
<dbReference type="Gene3D" id="3.40.50.1010">
    <property type="entry name" value="5'-nuclease"/>
    <property type="match status" value="1"/>
</dbReference>
<dbReference type="Pfam" id="PF00476">
    <property type="entry name" value="DNA_pol_A"/>
    <property type="match status" value="1"/>
</dbReference>
<dbReference type="GO" id="GO:0008409">
    <property type="term" value="F:5'-3' exonuclease activity"/>
    <property type="evidence" value="ECO:0007669"/>
    <property type="project" value="InterPro"/>
</dbReference>
<dbReference type="SUPFAM" id="SSF88723">
    <property type="entry name" value="PIN domain-like"/>
    <property type="match status" value="1"/>
</dbReference>
<evidence type="ECO:0000256" key="1">
    <source>
        <dbReference type="ARBA" id="ARBA00007705"/>
    </source>
</evidence>
<sequence>MAARKKLVLIDGHSLVHRGFHAFSRLGLTSPTGENTSGVYGFTLILLNILSKLKPDYIAVAFDSHAPTFRHKEYAEYKATRVAPPQELSDQIPRIQELLEKFNIPQFEKPGFEADDIVGTLACQAPKDTDVYIATGDMDTLQLVNDNVFVYAPRKGFSDMVVFDNDTVKHLKGLSPDQFTDFKGLRGDPSDNIPGVSGIGEKTARTLLQDFGSVENVYKNLDKVPERYRKLLAGHENIAIQSKHLATIVTNVPVKLDLEKAKLHEYNEKEVRDLFYKLGFTSLLNKLPQSTGTSAPSNNPNEPTRGKPRPVAKTQADKLDAKLEPVLRKMEDAGVLVDVPFIKKLNQEVTAELTQLTRKIYRAARQEFNINSPSQLAILLFEKLKLPTEDIAKTKSGYSTAVSELTKLLGVHPIIELVMDYRELEKLRNTYLETLPKLVDREGRLHTHFAQNTATGRLSSAEPNLQNIPVRTELGAELRKAFIAPAGHQLVAADYSQIELRVLAHISKDKRLVESFLNNEDVHARTAAEIEGVNIDEVTPRQRRQAKTTNFGIIYGISPHGLAQRTELSRSEAKAYIEKYFTLHPGVKKYMTDTISFAQKHGYVETLLGRRRELPEVQSSIVNVRLAAERMAINAPIQGTAADLIKLAMVELDKDLPKVSPRSKMILQVHDELVFEVPDADVKKVSDLIKIVMENVYKLDVPTMVDLGSGLNWGNAK</sequence>
<dbReference type="InterPro" id="IPR020046">
    <property type="entry name" value="5-3_exonucl_a-hlix_arch_N"/>
</dbReference>
<dbReference type="PANTHER" id="PTHR10133">
    <property type="entry name" value="DNA POLYMERASE I"/>
    <property type="match status" value="1"/>
</dbReference>
<keyword evidence="8" id="KW-0238">DNA-binding</keyword>
<evidence type="ECO:0000256" key="9">
    <source>
        <dbReference type="ARBA" id="ARBA00023204"/>
    </source>
</evidence>
<dbReference type="SMART" id="SM00475">
    <property type="entry name" value="53EXOc"/>
    <property type="match status" value="1"/>
</dbReference>
<protein>
    <recommendedName>
        <fullName evidence="2">DNA-directed DNA polymerase</fullName>
        <ecNumber evidence="2">2.7.7.7</ecNumber>
    </recommendedName>
</protein>
<keyword evidence="9" id="KW-0234">DNA repair</keyword>
<dbReference type="Gene3D" id="1.20.1060.10">
    <property type="entry name" value="Taq DNA Polymerase, Chain T, domain 4"/>
    <property type="match status" value="1"/>
</dbReference>
<dbReference type="GO" id="GO:0006302">
    <property type="term" value="P:double-strand break repair"/>
    <property type="evidence" value="ECO:0007669"/>
    <property type="project" value="TreeGrafter"/>
</dbReference>
<dbReference type="EC" id="2.7.7.7" evidence="2"/>
<evidence type="ECO:0000256" key="8">
    <source>
        <dbReference type="ARBA" id="ARBA00023125"/>
    </source>
</evidence>
<evidence type="ECO:0000256" key="10">
    <source>
        <dbReference type="ARBA" id="ARBA00049244"/>
    </source>
</evidence>
<gene>
    <name evidence="14" type="ORF">A2V68_00700</name>
</gene>
<evidence type="ECO:0000256" key="4">
    <source>
        <dbReference type="ARBA" id="ARBA00022695"/>
    </source>
</evidence>
<organism evidence="14 15">
    <name type="scientific">candidate division Kazan bacterium RBG_13_50_9</name>
    <dbReference type="NCBI Taxonomy" id="1798535"/>
    <lineage>
        <taxon>Bacteria</taxon>
        <taxon>Bacteria division Kazan-3B-28</taxon>
    </lineage>
</organism>
<evidence type="ECO:0000256" key="3">
    <source>
        <dbReference type="ARBA" id="ARBA00022679"/>
    </source>
</evidence>
<name>A0A1F4NS68_UNCK3</name>
<evidence type="ECO:0000256" key="5">
    <source>
        <dbReference type="ARBA" id="ARBA00022705"/>
    </source>
</evidence>
<dbReference type="CDD" id="cd09859">
    <property type="entry name" value="PIN_53EXO"/>
    <property type="match status" value="1"/>
</dbReference>
<dbReference type="InterPro" id="IPR001098">
    <property type="entry name" value="DNA-dir_DNA_pol_A_palm_dom"/>
</dbReference>
<evidence type="ECO:0000259" key="13">
    <source>
        <dbReference type="SMART" id="SM00482"/>
    </source>
</evidence>
<feature type="compositionally biased region" description="Polar residues" evidence="11">
    <location>
        <begin position="287"/>
        <end position="302"/>
    </location>
</feature>
<dbReference type="InterPro" id="IPR036279">
    <property type="entry name" value="5-3_exonuclease_C_sf"/>
</dbReference>
<keyword evidence="5" id="KW-0235">DNA replication</keyword>
<dbReference type="SMART" id="SM00279">
    <property type="entry name" value="HhH2"/>
    <property type="match status" value="1"/>
</dbReference>
<dbReference type="AlphaFoldDB" id="A0A1F4NS68"/>
<keyword evidence="7" id="KW-0239">DNA-directed DNA polymerase</keyword>
<dbReference type="EMBL" id="META01000003">
    <property type="protein sequence ID" value="OGB74270.1"/>
    <property type="molecule type" value="Genomic_DNA"/>
</dbReference>
<feature type="domain" description="5'-3' exonuclease" evidence="12">
    <location>
        <begin position="5"/>
        <end position="264"/>
    </location>
</feature>
<dbReference type="GO" id="GO:0003887">
    <property type="term" value="F:DNA-directed DNA polymerase activity"/>
    <property type="evidence" value="ECO:0007669"/>
    <property type="project" value="UniProtKB-KW"/>
</dbReference>
<dbReference type="SMART" id="SM00482">
    <property type="entry name" value="POLAc"/>
    <property type="match status" value="1"/>
</dbReference>
<dbReference type="Gene3D" id="3.30.70.370">
    <property type="match status" value="1"/>
</dbReference>
<feature type="region of interest" description="Disordered" evidence="11">
    <location>
        <begin position="287"/>
        <end position="316"/>
    </location>
</feature>
<evidence type="ECO:0000313" key="15">
    <source>
        <dbReference type="Proteomes" id="UP000176651"/>
    </source>
</evidence>
<dbReference type="FunFam" id="1.20.1060.10:FF:000001">
    <property type="entry name" value="DNA polymerase I"/>
    <property type="match status" value="1"/>
</dbReference>